<protein>
    <submittedName>
        <fullName evidence="3">CHAT domain-containing protein</fullName>
    </submittedName>
</protein>
<dbReference type="Gene3D" id="1.25.40.10">
    <property type="entry name" value="Tetratricopeptide repeat domain"/>
    <property type="match status" value="1"/>
</dbReference>
<dbReference type="InterPro" id="IPR024983">
    <property type="entry name" value="CHAT_dom"/>
</dbReference>
<evidence type="ECO:0000313" key="4">
    <source>
        <dbReference type="Proteomes" id="UP001219525"/>
    </source>
</evidence>
<dbReference type="Gene3D" id="1.20.120.660">
    <property type="entry name" value="IL-4 antagonist (De novo design) like domain"/>
    <property type="match status" value="7"/>
</dbReference>
<dbReference type="InterPro" id="IPR011990">
    <property type="entry name" value="TPR-like_helical_dom_sf"/>
</dbReference>
<name>A0AAD6VFX1_9AGAR</name>
<evidence type="ECO:0000256" key="1">
    <source>
        <dbReference type="PROSITE-ProRule" id="PRU00339"/>
    </source>
</evidence>
<dbReference type="PROSITE" id="PS50005">
    <property type="entry name" value="TPR"/>
    <property type="match status" value="1"/>
</dbReference>
<dbReference type="InterPro" id="IPR019734">
    <property type="entry name" value="TPR_rpt"/>
</dbReference>
<dbReference type="EMBL" id="JARJCW010000033">
    <property type="protein sequence ID" value="KAJ7208546.1"/>
    <property type="molecule type" value="Genomic_DNA"/>
</dbReference>
<reference evidence="3" key="1">
    <citation type="submission" date="2023-03" db="EMBL/GenBank/DDBJ databases">
        <title>Massive genome expansion in bonnet fungi (Mycena s.s.) driven by repeated elements and novel gene families across ecological guilds.</title>
        <authorList>
            <consortium name="Lawrence Berkeley National Laboratory"/>
            <person name="Harder C.B."/>
            <person name="Miyauchi S."/>
            <person name="Viragh M."/>
            <person name="Kuo A."/>
            <person name="Thoen E."/>
            <person name="Andreopoulos B."/>
            <person name="Lu D."/>
            <person name="Skrede I."/>
            <person name="Drula E."/>
            <person name="Henrissat B."/>
            <person name="Morin E."/>
            <person name="Kohler A."/>
            <person name="Barry K."/>
            <person name="LaButti K."/>
            <person name="Morin E."/>
            <person name="Salamov A."/>
            <person name="Lipzen A."/>
            <person name="Mereny Z."/>
            <person name="Hegedus B."/>
            <person name="Baldrian P."/>
            <person name="Stursova M."/>
            <person name="Weitz H."/>
            <person name="Taylor A."/>
            <person name="Grigoriev I.V."/>
            <person name="Nagy L.G."/>
            <person name="Martin F."/>
            <person name="Kauserud H."/>
        </authorList>
    </citation>
    <scope>NUCLEOTIDE SEQUENCE</scope>
    <source>
        <strain evidence="3">9144</strain>
    </source>
</reference>
<sequence>MKQQDSVDKEIGVEQVLHAASPGDGQDIQEIVRTSLGEIERLQQLVEKTPPEHLDYPDYQMELGQAFQSKAPHECHGFKPVLYSRVFWSPNSGPVLVASGIRTVCIRGCQTRGWTGLSTGPGPGKFEATRYPNPQNPYPLGYIYTGTRVRRNWDLYPCHPWETSTRIHGWQTRGCRSAGTRADIRGLGNSCEALFQSIYDESGDLEDLQAAVQVFQAVVDLTPEDHPNKAGRLQHLAICFTDRYRRLGNLQDLEAALQYDREAVNLTPGDHPDKAGRLQNLAVSFTDRYQRLGNLQDLEAALQYDREAVNLTPEDHPDNAGRLQNLAASFTNRYRRLGTLQDLEAALQYDQEAVNLTPEDHPEKARRLHGLAVSFSNRYQRLGNLRDLEAALQHRQEAVNLTPEDHPEKAGRLQNLAFSFTDRYWRLGNLQDLEAALQHSQEAVNLTPEDHPDKAGRLQDLAVSFTDRYQRLGNLQDLEAALQYDQEAVNLTPEDHPGKAGRLQNLAVSFTDRYGRLGSLQDLEAALQHRQQAVNLTPEDHPDKAGRLQDLAVSFTDRYQRLGNLQDLEAALQHGQEAVNLTPEDHPDKAGRLQDLAVSFTDRYWRLGNFPDLEAALQHRQQAVNLTPEDHPDKAGRLQNLAFSFTDRYWRLGNFPDLEAALQYDQEAVNLTPEDHPDKAGRLQDLAVSFTDRYQRLGNLQDLEAALQYYQEAVNLTPEDHPEKARRLQNLAICFTDRYQRSGNLQDLEAALQHTQEAVNLTPEDHPEKAGRLHDLAVSFTDRYRRLGNLQDLEAALQHRQEAVNLTPEDHLDKAGILQDLAVSLTDRYQRLGNLQDLEAALQYDQEAVNLTPEDHPRKAGRLQNLAVSLTDRYWRLGNLQDLEAALQYKQEAVNLTPEDHPEKARRLQGLAVSFTDRYQRLGNFPDLEAALQYDQEAVNLTPEDHPDKAGRLQNLAGSLARRYKRLQNPKDLQDIHQYYSLSFKTISSTPELSWTAALRWGLFAAQFERTYCIAAYVAAFSLLPELLWIGHTISVRHDLLHRLDIAKATSAAVKSCINLSPLTSTIEILEQGLATTFQQMLQLKTSVHHLPDEQAQKFTQLSMKLYSEGSDDSMSIVNQRNHLIKDIRMQPGFQFFLLPKSYSTLCQAAQQGPVVILNSHKESCDGIIILNPTSDPVHVAFSNVTLDLLHSHSVVLKGLCGHRVRGQSASTKRFGYREGLLSSKEKFANMLTWLWTHIVELVYKTLKSHGIYGGRLWWLPTGAFTGLPLHACPPNDRFIHSYTATLGSLLEAYNKSSSGVNKLGVIGVTQTDSEGANYLNGVTLEVESILSTVQEPYVSCLQGAQATVDAVKKQLQNCSWLHFACHGTQDLSQPTKSRLLLYKENLELETILRMPLQNAEVVFLAACQTAMGDGELVNESFHLGGGFIAAGFRGAIGTLWSMQDQDGPLIAKAVYSYLFRNGRQPQATDAAEALHLAVKELRERNVSYERWVPFIHMGI</sequence>
<feature type="repeat" description="TPR" evidence="1">
    <location>
        <begin position="687"/>
        <end position="720"/>
    </location>
</feature>
<keyword evidence="1" id="KW-0802">TPR repeat</keyword>
<dbReference type="PANTHER" id="PTHR19959">
    <property type="entry name" value="KINESIN LIGHT CHAIN"/>
    <property type="match status" value="1"/>
</dbReference>
<gene>
    <name evidence="3" type="ORF">GGX14DRAFT_543387</name>
</gene>
<evidence type="ECO:0000313" key="3">
    <source>
        <dbReference type="EMBL" id="KAJ7208546.1"/>
    </source>
</evidence>
<dbReference type="Proteomes" id="UP001219525">
    <property type="component" value="Unassembled WGS sequence"/>
</dbReference>
<dbReference type="PANTHER" id="PTHR19959:SF119">
    <property type="entry name" value="FUNGAL LIPASE-LIKE DOMAIN-CONTAINING PROTEIN"/>
    <property type="match status" value="1"/>
</dbReference>
<dbReference type="SUPFAM" id="SSF48452">
    <property type="entry name" value="TPR-like"/>
    <property type="match status" value="3"/>
</dbReference>
<accession>A0AAD6VFX1</accession>
<dbReference type="Pfam" id="PF12770">
    <property type="entry name" value="CHAT"/>
    <property type="match status" value="1"/>
</dbReference>
<keyword evidence="4" id="KW-1185">Reference proteome</keyword>
<organism evidence="3 4">
    <name type="scientific">Mycena pura</name>
    <dbReference type="NCBI Taxonomy" id="153505"/>
    <lineage>
        <taxon>Eukaryota</taxon>
        <taxon>Fungi</taxon>
        <taxon>Dikarya</taxon>
        <taxon>Basidiomycota</taxon>
        <taxon>Agaricomycotina</taxon>
        <taxon>Agaricomycetes</taxon>
        <taxon>Agaricomycetidae</taxon>
        <taxon>Agaricales</taxon>
        <taxon>Marasmiineae</taxon>
        <taxon>Mycenaceae</taxon>
        <taxon>Mycena</taxon>
    </lineage>
</organism>
<proteinExistence type="predicted"/>
<feature type="domain" description="CHAT" evidence="2">
    <location>
        <begin position="1232"/>
        <end position="1499"/>
    </location>
</feature>
<comment type="caution">
    <text evidence="3">The sequence shown here is derived from an EMBL/GenBank/DDBJ whole genome shotgun (WGS) entry which is preliminary data.</text>
</comment>
<evidence type="ECO:0000259" key="2">
    <source>
        <dbReference type="Pfam" id="PF12770"/>
    </source>
</evidence>
<dbReference type="SUPFAM" id="SSF81901">
    <property type="entry name" value="HCP-like"/>
    <property type="match status" value="1"/>
</dbReference>